<protein>
    <submittedName>
        <fullName evidence="2">DUF3343 domain-containing protein</fullName>
    </submittedName>
</protein>
<sequence>MVKEGDYVAIFNSIHRVMKAEQILKSRHVAMLLIPAPRDLSADCGLAIRYAASDREAVEKALSESGLVPEVIYVRLDGKYAKTGTRDQGLGIRD</sequence>
<organism evidence="2 3">
    <name type="scientific">Geomobilimonas luticola</name>
    <dbReference type="NCBI Taxonomy" id="1114878"/>
    <lineage>
        <taxon>Bacteria</taxon>
        <taxon>Pseudomonadati</taxon>
        <taxon>Thermodesulfobacteriota</taxon>
        <taxon>Desulfuromonadia</taxon>
        <taxon>Geobacterales</taxon>
        <taxon>Geobacteraceae</taxon>
        <taxon>Geomobilimonas</taxon>
    </lineage>
</organism>
<evidence type="ECO:0000313" key="2">
    <source>
        <dbReference type="EMBL" id="MBT0653802.1"/>
    </source>
</evidence>
<dbReference type="EMBL" id="JAHCVK010000005">
    <property type="protein sequence ID" value="MBT0653802.1"/>
    <property type="molecule type" value="Genomic_DNA"/>
</dbReference>
<evidence type="ECO:0000313" key="3">
    <source>
        <dbReference type="Proteomes" id="UP000756860"/>
    </source>
</evidence>
<gene>
    <name evidence="2" type="ORF">KI810_12100</name>
</gene>
<name>A0ABS5SI14_9BACT</name>
<dbReference type="Proteomes" id="UP000756860">
    <property type="component" value="Unassembled WGS sequence"/>
</dbReference>
<proteinExistence type="predicted"/>
<comment type="caution">
    <text evidence="2">The sequence shown here is derived from an EMBL/GenBank/DDBJ whole genome shotgun (WGS) entry which is preliminary data.</text>
</comment>
<dbReference type="Pfam" id="PF11823">
    <property type="entry name" value="Se_S_carrier"/>
    <property type="match status" value="1"/>
</dbReference>
<keyword evidence="3" id="KW-1185">Reference proteome</keyword>
<evidence type="ECO:0000259" key="1">
    <source>
        <dbReference type="Pfam" id="PF11823"/>
    </source>
</evidence>
<feature type="domain" description="Putative Se/S carrier protein-like" evidence="1">
    <location>
        <begin position="6"/>
        <end position="73"/>
    </location>
</feature>
<dbReference type="RefSeq" id="WP_214175804.1">
    <property type="nucleotide sequence ID" value="NZ_JAHCVK010000005.1"/>
</dbReference>
<reference evidence="2 3" key="1">
    <citation type="submission" date="2021-05" db="EMBL/GenBank/DDBJ databases">
        <title>The draft genome of Geobacter luticola JCM 17780.</title>
        <authorList>
            <person name="Xu Z."/>
            <person name="Masuda Y."/>
            <person name="Itoh H."/>
            <person name="Senoo K."/>
        </authorList>
    </citation>
    <scope>NUCLEOTIDE SEQUENCE [LARGE SCALE GENOMIC DNA]</scope>
    <source>
        <strain evidence="2 3">JCM 17780</strain>
    </source>
</reference>
<dbReference type="InterPro" id="IPR021778">
    <property type="entry name" value="Se/S_carrier-like"/>
</dbReference>
<accession>A0ABS5SI14</accession>